<reference evidence="1 2" key="1">
    <citation type="journal article" date="2023" name="Plants (Basel)">
        <title>Bridging the Gap: Combining Genomics and Transcriptomics Approaches to Understand Stylosanthes scabra, an Orphan Legume from the Brazilian Caatinga.</title>
        <authorList>
            <person name="Ferreira-Neto J.R.C."/>
            <person name="da Silva M.D."/>
            <person name="Binneck E."/>
            <person name="de Melo N.F."/>
            <person name="da Silva R.H."/>
            <person name="de Melo A.L.T.M."/>
            <person name="Pandolfi V."/>
            <person name="Bustamante F.O."/>
            <person name="Brasileiro-Vidal A.C."/>
            <person name="Benko-Iseppon A.M."/>
        </authorList>
    </citation>
    <scope>NUCLEOTIDE SEQUENCE [LARGE SCALE GENOMIC DNA]</scope>
    <source>
        <tissue evidence="1">Leaves</tissue>
    </source>
</reference>
<dbReference type="Proteomes" id="UP001341840">
    <property type="component" value="Unassembled WGS sequence"/>
</dbReference>
<evidence type="ECO:0000313" key="1">
    <source>
        <dbReference type="EMBL" id="MED6134783.1"/>
    </source>
</evidence>
<protein>
    <submittedName>
        <fullName evidence="1">Uncharacterized protein</fullName>
    </submittedName>
</protein>
<name>A0ABU6SG61_9FABA</name>
<dbReference type="EMBL" id="JASCZI010060630">
    <property type="protein sequence ID" value="MED6134783.1"/>
    <property type="molecule type" value="Genomic_DNA"/>
</dbReference>
<organism evidence="1 2">
    <name type="scientific">Stylosanthes scabra</name>
    <dbReference type="NCBI Taxonomy" id="79078"/>
    <lineage>
        <taxon>Eukaryota</taxon>
        <taxon>Viridiplantae</taxon>
        <taxon>Streptophyta</taxon>
        <taxon>Embryophyta</taxon>
        <taxon>Tracheophyta</taxon>
        <taxon>Spermatophyta</taxon>
        <taxon>Magnoliopsida</taxon>
        <taxon>eudicotyledons</taxon>
        <taxon>Gunneridae</taxon>
        <taxon>Pentapetalae</taxon>
        <taxon>rosids</taxon>
        <taxon>fabids</taxon>
        <taxon>Fabales</taxon>
        <taxon>Fabaceae</taxon>
        <taxon>Papilionoideae</taxon>
        <taxon>50 kb inversion clade</taxon>
        <taxon>dalbergioids sensu lato</taxon>
        <taxon>Dalbergieae</taxon>
        <taxon>Pterocarpus clade</taxon>
        <taxon>Stylosanthes</taxon>
    </lineage>
</organism>
<sequence>MSRKIDDATNSRLTRLITAEEVKKATFPINPFSAPGDDGFTARSDISDSKFRGIHELPSRSIVLSIMVITAVARVRHCTVQVSIADGDSKGTAGTCSTLNASETHIGSVAQEEEVFRRLLAGVRERHSAEVFPPVQNS</sequence>
<comment type="caution">
    <text evidence="1">The sequence shown here is derived from an EMBL/GenBank/DDBJ whole genome shotgun (WGS) entry which is preliminary data.</text>
</comment>
<gene>
    <name evidence="1" type="ORF">PIB30_040124</name>
</gene>
<evidence type="ECO:0000313" key="2">
    <source>
        <dbReference type="Proteomes" id="UP001341840"/>
    </source>
</evidence>
<proteinExistence type="predicted"/>
<keyword evidence="2" id="KW-1185">Reference proteome</keyword>
<accession>A0ABU6SG61</accession>